<dbReference type="AlphaFoldDB" id="A0A919UZU5"/>
<dbReference type="PROSITE" id="PS51755">
    <property type="entry name" value="OMPR_PHOB"/>
    <property type="match status" value="1"/>
</dbReference>
<dbReference type="PANTHER" id="PTHR48111:SF36">
    <property type="entry name" value="TRANSCRIPTIONAL REGULATORY PROTEIN CUTR"/>
    <property type="match status" value="1"/>
</dbReference>
<dbReference type="SUPFAM" id="SSF46894">
    <property type="entry name" value="C-terminal effector domain of the bipartite response regulators"/>
    <property type="match status" value="1"/>
</dbReference>
<feature type="DNA-binding region" description="OmpR/PhoB-type" evidence="3">
    <location>
        <begin position="142"/>
        <end position="237"/>
    </location>
</feature>
<dbReference type="InterPro" id="IPR001789">
    <property type="entry name" value="Sig_transdc_resp-reg_receiver"/>
</dbReference>
<dbReference type="GO" id="GO:0000156">
    <property type="term" value="F:phosphorelay response regulator activity"/>
    <property type="evidence" value="ECO:0007669"/>
    <property type="project" value="TreeGrafter"/>
</dbReference>
<keyword evidence="2" id="KW-0597">Phosphoprotein</keyword>
<sequence length="240" mass="26248">MIPSCRLVGRRAGRYAPTMRVLLVEDDGDVRGAVRTALRSVGFAVDEAANWSQADLSLSVNDYDCLVLDRMLPEGDSAAELARRRRDGLTVPTIMLTALDDIDDRVSGLTAGADDYLGKPFSTDELVLRVRALCRRRTTIIAPILSVGDVVLDVARHEVRRGGVLQTLTPKEFAVLELLLARRPAVVTRGELFEHCWDERADPSSNVVDVVVNQLRRKLGEPPVIFTSRGAGYRAGSAAP</sequence>
<keyword evidence="7" id="KW-1185">Reference proteome</keyword>
<dbReference type="InterPro" id="IPR039420">
    <property type="entry name" value="WalR-like"/>
</dbReference>
<evidence type="ECO:0000256" key="2">
    <source>
        <dbReference type="PROSITE-ProRule" id="PRU00169"/>
    </source>
</evidence>
<evidence type="ECO:0000313" key="6">
    <source>
        <dbReference type="EMBL" id="GII78119.1"/>
    </source>
</evidence>
<name>A0A919UZU5_9ACTN</name>
<dbReference type="PROSITE" id="PS50110">
    <property type="entry name" value="RESPONSE_REGULATORY"/>
    <property type="match status" value="1"/>
</dbReference>
<evidence type="ECO:0000259" key="5">
    <source>
        <dbReference type="PROSITE" id="PS51755"/>
    </source>
</evidence>
<dbReference type="EMBL" id="BOOU01000044">
    <property type="protein sequence ID" value="GII78119.1"/>
    <property type="molecule type" value="Genomic_DNA"/>
</dbReference>
<reference evidence="6" key="1">
    <citation type="submission" date="2021-01" db="EMBL/GenBank/DDBJ databases">
        <title>Whole genome shotgun sequence of Sphaerisporangium rufum NBRC 109079.</title>
        <authorList>
            <person name="Komaki H."/>
            <person name="Tamura T."/>
        </authorList>
    </citation>
    <scope>NUCLEOTIDE SEQUENCE</scope>
    <source>
        <strain evidence="6">NBRC 109079</strain>
    </source>
</reference>
<feature type="modified residue" description="4-aspartylphosphate" evidence="2">
    <location>
        <position position="69"/>
    </location>
</feature>
<dbReference type="SMART" id="SM00862">
    <property type="entry name" value="Trans_reg_C"/>
    <property type="match status" value="1"/>
</dbReference>
<dbReference type="Pfam" id="PF00486">
    <property type="entry name" value="Trans_reg_C"/>
    <property type="match status" value="1"/>
</dbReference>
<evidence type="ECO:0000313" key="7">
    <source>
        <dbReference type="Proteomes" id="UP000655287"/>
    </source>
</evidence>
<dbReference type="GO" id="GO:0005829">
    <property type="term" value="C:cytosol"/>
    <property type="evidence" value="ECO:0007669"/>
    <property type="project" value="TreeGrafter"/>
</dbReference>
<accession>A0A919UZU5</accession>
<dbReference type="SUPFAM" id="SSF52172">
    <property type="entry name" value="CheY-like"/>
    <property type="match status" value="1"/>
</dbReference>
<evidence type="ECO:0000256" key="3">
    <source>
        <dbReference type="PROSITE-ProRule" id="PRU01091"/>
    </source>
</evidence>
<comment type="caution">
    <text evidence="6">The sequence shown here is derived from an EMBL/GenBank/DDBJ whole genome shotgun (WGS) entry which is preliminary data.</text>
</comment>
<dbReference type="Pfam" id="PF00072">
    <property type="entry name" value="Response_reg"/>
    <property type="match status" value="1"/>
</dbReference>
<feature type="domain" description="Response regulatory" evidence="4">
    <location>
        <begin position="20"/>
        <end position="134"/>
    </location>
</feature>
<dbReference type="InterPro" id="IPR036388">
    <property type="entry name" value="WH-like_DNA-bd_sf"/>
</dbReference>
<keyword evidence="1 3" id="KW-0238">DNA-binding</keyword>
<evidence type="ECO:0000256" key="1">
    <source>
        <dbReference type="ARBA" id="ARBA00023125"/>
    </source>
</evidence>
<dbReference type="GO" id="GO:0006355">
    <property type="term" value="P:regulation of DNA-templated transcription"/>
    <property type="evidence" value="ECO:0007669"/>
    <property type="project" value="InterPro"/>
</dbReference>
<dbReference type="Gene3D" id="1.10.10.10">
    <property type="entry name" value="Winged helix-like DNA-binding domain superfamily/Winged helix DNA-binding domain"/>
    <property type="match status" value="1"/>
</dbReference>
<dbReference type="GO" id="GO:0000976">
    <property type="term" value="F:transcription cis-regulatory region binding"/>
    <property type="evidence" value="ECO:0007669"/>
    <property type="project" value="TreeGrafter"/>
</dbReference>
<evidence type="ECO:0000259" key="4">
    <source>
        <dbReference type="PROSITE" id="PS50110"/>
    </source>
</evidence>
<dbReference type="GO" id="GO:0032993">
    <property type="term" value="C:protein-DNA complex"/>
    <property type="evidence" value="ECO:0007669"/>
    <property type="project" value="TreeGrafter"/>
</dbReference>
<dbReference type="InterPro" id="IPR011006">
    <property type="entry name" value="CheY-like_superfamily"/>
</dbReference>
<organism evidence="6 7">
    <name type="scientific">Sphaerisporangium rufum</name>
    <dbReference type="NCBI Taxonomy" id="1381558"/>
    <lineage>
        <taxon>Bacteria</taxon>
        <taxon>Bacillati</taxon>
        <taxon>Actinomycetota</taxon>
        <taxon>Actinomycetes</taxon>
        <taxon>Streptosporangiales</taxon>
        <taxon>Streptosporangiaceae</taxon>
        <taxon>Sphaerisporangium</taxon>
    </lineage>
</organism>
<proteinExistence type="predicted"/>
<dbReference type="PANTHER" id="PTHR48111">
    <property type="entry name" value="REGULATOR OF RPOS"/>
    <property type="match status" value="1"/>
</dbReference>
<dbReference type="InterPro" id="IPR001867">
    <property type="entry name" value="OmpR/PhoB-type_DNA-bd"/>
</dbReference>
<dbReference type="SMART" id="SM00448">
    <property type="entry name" value="REC"/>
    <property type="match status" value="1"/>
</dbReference>
<dbReference type="Gene3D" id="3.40.50.2300">
    <property type="match status" value="1"/>
</dbReference>
<protein>
    <submittedName>
        <fullName evidence="6">DNA-binding response regulator</fullName>
    </submittedName>
</protein>
<dbReference type="Gene3D" id="6.10.250.690">
    <property type="match status" value="1"/>
</dbReference>
<dbReference type="CDD" id="cd00383">
    <property type="entry name" value="trans_reg_C"/>
    <property type="match status" value="1"/>
</dbReference>
<gene>
    <name evidence="6" type="ORF">Sru01_31010</name>
</gene>
<dbReference type="Proteomes" id="UP000655287">
    <property type="component" value="Unassembled WGS sequence"/>
</dbReference>
<feature type="domain" description="OmpR/PhoB-type" evidence="5">
    <location>
        <begin position="142"/>
        <end position="237"/>
    </location>
</feature>
<dbReference type="InterPro" id="IPR016032">
    <property type="entry name" value="Sig_transdc_resp-reg_C-effctor"/>
</dbReference>